<reference evidence="2 3" key="1">
    <citation type="journal article" date="2011" name="Proc. Natl. Acad. Sci. U.S.A.">
        <title>Niche of harmful alga Aureococcus anophagefferens revealed through ecogenomics.</title>
        <authorList>
            <person name="Gobler C.J."/>
            <person name="Berry D.L."/>
            <person name="Dyhrman S.T."/>
            <person name="Wilhelm S.W."/>
            <person name="Salamov A."/>
            <person name="Lobanov A.V."/>
            <person name="Zhang Y."/>
            <person name="Collier J.L."/>
            <person name="Wurch L.L."/>
            <person name="Kustka A.B."/>
            <person name="Dill B.D."/>
            <person name="Shah M."/>
            <person name="VerBerkmoes N.C."/>
            <person name="Kuo A."/>
            <person name="Terry A."/>
            <person name="Pangilinan J."/>
            <person name="Lindquist E.A."/>
            <person name="Lucas S."/>
            <person name="Paulsen I.T."/>
            <person name="Hattenrath-Lehmann T.K."/>
            <person name="Talmage S.C."/>
            <person name="Walker E.A."/>
            <person name="Koch F."/>
            <person name="Burson A.M."/>
            <person name="Marcoval M.A."/>
            <person name="Tang Y.Z."/>
            <person name="Lecleir G.R."/>
            <person name="Coyne K.J."/>
            <person name="Berg G.M."/>
            <person name="Bertrand E.M."/>
            <person name="Saito M.A."/>
            <person name="Gladyshev V.N."/>
            <person name="Grigoriev I.V."/>
        </authorList>
    </citation>
    <scope>NUCLEOTIDE SEQUENCE [LARGE SCALE GENOMIC DNA]</scope>
    <source>
        <strain evidence="3">CCMP 1984</strain>
    </source>
</reference>
<dbReference type="KEGG" id="aaf:AURANDRAFT_69291"/>
<organism evidence="3">
    <name type="scientific">Aureococcus anophagefferens</name>
    <name type="common">Harmful bloom alga</name>
    <dbReference type="NCBI Taxonomy" id="44056"/>
    <lineage>
        <taxon>Eukaryota</taxon>
        <taxon>Sar</taxon>
        <taxon>Stramenopiles</taxon>
        <taxon>Ochrophyta</taxon>
        <taxon>Pelagophyceae</taxon>
        <taxon>Pelagomonadales</taxon>
        <taxon>Pelagomonadaceae</taxon>
        <taxon>Aureococcus</taxon>
    </lineage>
</organism>
<evidence type="ECO:0000313" key="3">
    <source>
        <dbReference type="Proteomes" id="UP000002729"/>
    </source>
</evidence>
<dbReference type="RefSeq" id="XP_009043300.1">
    <property type="nucleotide sequence ID" value="XM_009045052.1"/>
</dbReference>
<dbReference type="AlphaFoldDB" id="F0YSA8"/>
<name>F0YSA8_AURAN</name>
<dbReference type="Proteomes" id="UP000002729">
    <property type="component" value="Unassembled WGS sequence"/>
</dbReference>
<dbReference type="EMBL" id="GL833910">
    <property type="protein sequence ID" value="EGB02001.1"/>
    <property type="molecule type" value="Genomic_DNA"/>
</dbReference>
<proteinExistence type="predicted"/>
<accession>F0YSA8</accession>
<dbReference type="InParanoid" id="F0YSA8"/>
<protein>
    <submittedName>
        <fullName evidence="2">Expressed protein</fullName>
    </submittedName>
</protein>
<dbReference type="GeneID" id="20227391"/>
<evidence type="ECO:0000313" key="2">
    <source>
        <dbReference type="EMBL" id="EGB02001.1"/>
    </source>
</evidence>
<gene>
    <name evidence="2" type="ORF">AURANDRAFT_69291</name>
</gene>
<feature type="non-terminal residue" evidence="2">
    <location>
        <position position="317"/>
    </location>
</feature>
<sequence>MMAAKVALWREVEAGTRYTATTAVNRYPQLKEPLMRDLPSKIAVKPKSGPGPGGRARDVKTYLASDVDDLVARLAVPDPEPVDPRWREVETGARYTQTTAIARYPRLNTMSFKDLSSEIAVKPKTDNQGSRDVKTYLAADVDALVARLAAPEPEPVDPRWREVEAGTRFTATTAMEKYANLNTKSFKGLPSRIARQPKISNHPGDHARDVKTYLAADVDALAARLAAPEPEPVDPRWREVEAGTRFTAKTAMERYPQLKKHSIHSLPSKIARKPNIGKSKPRDTSRDVKTYLAADVDDLVARLAAPEPEPVDPRWRK</sequence>
<keyword evidence="3" id="KW-1185">Reference proteome</keyword>
<evidence type="ECO:0000256" key="1">
    <source>
        <dbReference type="SAM" id="MobiDB-lite"/>
    </source>
</evidence>
<feature type="region of interest" description="Disordered" evidence="1">
    <location>
        <begin position="258"/>
        <end position="288"/>
    </location>
</feature>